<keyword evidence="4" id="KW-0233">DNA recombination</keyword>
<evidence type="ECO:0000256" key="1">
    <source>
        <dbReference type="ARBA" id="ARBA00008857"/>
    </source>
</evidence>
<evidence type="ECO:0000256" key="3">
    <source>
        <dbReference type="ARBA" id="ARBA00023125"/>
    </source>
</evidence>
<reference evidence="6 7" key="1">
    <citation type="submission" date="2020-10" db="EMBL/GenBank/DDBJ databases">
        <title>The draft genomes of Cyclamen pathogen Pseudomonas sp.</title>
        <authorList>
            <person name="Fujikawa T."/>
            <person name="Sawada H."/>
        </authorList>
    </citation>
    <scope>NUCLEOTIDE SEQUENCE [LARGE SCALE GENOMIC DNA]</scope>
    <source>
        <strain evidence="6 7">MAFF 301449</strain>
    </source>
</reference>
<dbReference type="PANTHER" id="PTHR30349:SF41">
    <property type="entry name" value="INTEGRASE_RECOMBINASE PROTEIN MJ0367-RELATED"/>
    <property type="match status" value="1"/>
</dbReference>
<organism evidence="6 7">
    <name type="scientific">Pseudomonas cyclaminis</name>
    <dbReference type="NCBI Taxonomy" id="2781239"/>
    <lineage>
        <taxon>Bacteria</taxon>
        <taxon>Pseudomonadati</taxon>
        <taxon>Pseudomonadota</taxon>
        <taxon>Gammaproteobacteria</taxon>
        <taxon>Pseudomonadales</taxon>
        <taxon>Pseudomonadaceae</taxon>
        <taxon>Pseudomonas</taxon>
    </lineage>
</organism>
<dbReference type="EMBL" id="JADDUM010000019">
    <property type="protein sequence ID" value="MBE8589810.1"/>
    <property type="molecule type" value="Genomic_DNA"/>
</dbReference>
<dbReference type="InterPro" id="IPR050090">
    <property type="entry name" value="Tyrosine_recombinase_XerCD"/>
</dbReference>
<evidence type="ECO:0000259" key="5">
    <source>
        <dbReference type="PROSITE" id="PS51898"/>
    </source>
</evidence>
<name>A0ABR9SLL9_9PSED</name>
<comment type="similarity">
    <text evidence="1">Belongs to the 'phage' integrase family.</text>
</comment>
<dbReference type="InterPro" id="IPR011010">
    <property type="entry name" value="DNA_brk_join_enz"/>
</dbReference>
<feature type="domain" description="Tyr recombinase" evidence="5">
    <location>
        <begin position="217"/>
        <end position="433"/>
    </location>
</feature>
<evidence type="ECO:0000256" key="4">
    <source>
        <dbReference type="ARBA" id="ARBA00023172"/>
    </source>
</evidence>
<protein>
    <submittedName>
        <fullName evidence="6">Site-specific integrase</fullName>
    </submittedName>
</protein>
<comment type="caution">
    <text evidence="6">The sequence shown here is derived from an EMBL/GenBank/DDBJ whole genome shotgun (WGS) entry which is preliminary data.</text>
</comment>
<sequence>MNNKANFFLLKQVDVTCYSSHDPLRGTYTPMISTMPATFAVTWPNGTPCTMIELFLIHKFRLGSSTREDGGSLRAIVSKLIHLIRYCWNTQRDFWELDNTDIDKLIVSLMSDSRKNSPLNRARDNNTVRAIIASTVEFLLWIQNEIIVDVRLIGKGPGFRIRLKERKIFDHRLNTSHIQLVYHSLPPRDVKEPKRPISSLKRNALWAAVSSMTAKPVNPPYWAKNRDFGSTIDIYLKARRELLLELLEATGARPGELSRLSVSKNEDCDKSHTLTLVTLKRRRQIERIIPLQPSVAIRLTVFIKKHRRIILQAIRASGGNATPLDRVFLSVNGNATSERVMESEFNRLSKFAGLGNYQCCMSMFRHRFITKQVAIHLEFYLRAEAKTREFMTNSDYRTILRKVATVTGHASELSLLHYIDLAWDELGFGNQIDKFIAIDASLESTTTQVISIIGLLEKPNGQSSSELLRSTKEALLNIKSGLLRTLECNATTKPKDD</sequence>
<evidence type="ECO:0000313" key="6">
    <source>
        <dbReference type="EMBL" id="MBE8589810.1"/>
    </source>
</evidence>
<dbReference type="PROSITE" id="PS51898">
    <property type="entry name" value="TYR_RECOMBINASE"/>
    <property type="match status" value="1"/>
</dbReference>
<dbReference type="RefSeq" id="WP_193901520.1">
    <property type="nucleotide sequence ID" value="NZ_JADDUM010000019.1"/>
</dbReference>
<evidence type="ECO:0000313" key="7">
    <source>
        <dbReference type="Proteomes" id="UP000613075"/>
    </source>
</evidence>
<dbReference type="SUPFAM" id="SSF56349">
    <property type="entry name" value="DNA breaking-rejoining enzymes"/>
    <property type="match status" value="1"/>
</dbReference>
<proteinExistence type="inferred from homology"/>
<gene>
    <name evidence="6" type="ORF">IQK56_02100</name>
</gene>
<dbReference type="Gene3D" id="1.10.443.10">
    <property type="entry name" value="Intergrase catalytic core"/>
    <property type="match status" value="1"/>
</dbReference>
<dbReference type="Pfam" id="PF00589">
    <property type="entry name" value="Phage_integrase"/>
    <property type="match status" value="1"/>
</dbReference>
<dbReference type="InterPro" id="IPR002104">
    <property type="entry name" value="Integrase_catalytic"/>
</dbReference>
<dbReference type="PANTHER" id="PTHR30349">
    <property type="entry name" value="PHAGE INTEGRASE-RELATED"/>
    <property type="match status" value="1"/>
</dbReference>
<keyword evidence="2" id="KW-0229">DNA integration</keyword>
<keyword evidence="3" id="KW-0238">DNA-binding</keyword>
<dbReference type="Proteomes" id="UP000613075">
    <property type="component" value="Unassembled WGS sequence"/>
</dbReference>
<dbReference type="InterPro" id="IPR013762">
    <property type="entry name" value="Integrase-like_cat_sf"/>
</dbReference>
<accession>A0ABR9SLL9</accession>
<keyword evidence="7" id="KW-1185">Reference proteome</keyword>
<evidence type="ECO:0000256" key="2">
    <source>
        <dbReference type="ARBA" id="ARBA00022908"/>
    </source>
</evidence>